<dbReference type="GO" id="GO:0032259">
    <property type="term" value="P:methylation"/>
    <property type="evidence" value="ECO:0007669"/>
    <property type="project" value="UniProtKB-KW"/>
</dbReference>
<evidence type="ECO:0000256" key="1">
    <source>
        <dbReference type="ARBA" id="ARBA00023125"/>
    </source>
</evidence>
<dbReference type="InterPro" id="IPR000551">
    <property type="entry name" value="MerR-type_HTH_dom"/>
</dbReference>
<dbReference type="GO" id="GO:0003700">
    <property type="term" value="F:DNA-binding transcription factor activity"/>
    <property type="evidence" value="ECO:0007669"/>
    <property type="project" value="InterPro"/>
</dbReference>
<dbReference type="RefSeq" id="WP_022749330.1">
    <property type="nucleotide sequence ID" value="NZ_FOGW01000004.1"/>
</dbReference>
<dbReference type="Gene3D" id="1.10.1660.10">
    <property type="match status" value="1"/>
</dbReference>
<evidence type="ECO:0000259" key="2">
    <source>
        <dbReference type="PROSITE" id="PS50937"/>
    </source>
</evidence>
<dbReference type="CDD" id="cd01106">
    <property type="entry name" value="HTH_TipAL-Mta"/>
    <property type="match status" value="1"/>
</dbReference>
<gene>
    <name evidence="3" type="ORF">SAMN02910429_00230</name>
</gene>
<dbReference type="AlphaFoldDB" id="A0A1H9PFR0"/>
<keyword evidence="3" id="KW-0808">Transferase</keyword>
<dbReference type="Pfam" id="PF13411">
    <property type="entry name" value="MerR_1"/>
    <property type="match status" value="1"/>
</dbReference>
<accession>A0A1H9PFR0</accession>
<dbReference type="Pfam" id="PF08241">
    <property type="entry name" value="Methyltransf_11"/>
    <property type="match status" value="1"/>
</dbReference>
<dbReference type="Gene3D" id="3.40.50.150">
    <property type="entry name" value="Vaccinia Virus protein VP39"/>
    <property type="match status" value="1"/>
</dbReference>
<keyword evidence="3" id="KW-0830">Ubiquinone</keyword>
<reference evidence="4" key="1">
    <citation type="submission" date="2016-10" db="EMBL/GenBank/DDBJ databases">
        <authorList>
            <person name="Varghese N."/>
            <person name="Submissions S."/>
        </authorList>
    </citation>
    <scope>NUCLEOTIDE SEQUENCE [LARGE SCALE GENOMIC DNA]</scope>
    <source>
        <strain evidence="4">S1b</strain>
    </source>
</reference>
<keyword evidence="3" id="KW-0489">Methyltransferase</keyword>
<sequence length="409" mass="47777">MNEENNVNIDLSKYYTSGQFAKMANVSTRTIRYYDTQNILKPSYINKNTMARYYTDEDFAKLQQILLFKYLGFSLDEIKELTINDLDYHFLLNSLKLQSTLIQDKIEQMQLVQKAILDTTSVIEKNKNIDWSQMLNLIHLTNMQTSLKTQYQNANNITSRINLHQKYSTNTEKWFPWIFKHCKFSPHEKILEVGCGTGSLWLENSNLIPSDINIVLSDISRGMLRDARRCLSTLPLSIKKNITFKAFDCQKIPFPDNTFDTVIANHVLFYCTSFKHACLEINRVLKPNGKLICSTYSKNHMHELNELVNEFDSRIILSANNLYETFGLENGKDLLDQTFINTEKFIYNDELVINASEPIIEYILSCHGNQNQYILDNYKEFRSYVDSKIKPNFRVTKEACIFISHKKEN</sequence>
<organism evidence="3 4">
    <name type="scientific">Lachnobacterium bovis</name>
    <dbReference type="NCBI Taxonomy" id="140626"/>
    <lineage>
        <taxon>Bacteria</taxon>
        <taxon>Bacillati</taxon>
        <taxon>Bacillota</taxon>
        <taxon>Clostridia</taxon>
        <taxon>Lachnospirales</taxon>
        <taxon>Lachnospiraceae</taxon>
        <taxon>Lachnobacterium</taxon>
    </lineage>
</organism>
<dbReference type="OrthoDB" id="9777497at2"/>
<dbReference type="SMART" id="SM00422">
    <property type="entry name" value="HTH_MERR"/>
    <property type="match status" value="1"/>
</dbReference>
<dbReference type="PANTHER" id="PTHR30204:SF96">
    <property type="entry name" value="CHROMOSOME-ANCHORING PROTEIN RACA"/>
    <property type="match status" value="1"/>
</dbReference>
<dbReference type="PROSITE" id="PS50937">
    <property type="entry name" value="HTH_MERR_2"/>
    <property type="match status" value="1"/>
</dbReference>
<dbReference type="PROSITE" id="PS00552">
    <property type="entry name" value="HTH_MERR_1"/>
    <property type="match status" value="1"/>
</dbReference>
<feature type="domain" description="HTH merR-type" evidence="2">
    <location>
        <begin position="14"/>
        <end position="84"/>
    </location>
</feature>
<dbReference type="Proteomes" id="UP000182471">
    <property type="component" value="Unassembled WGS sequence"/>
</dbReference>
<name>A0A1H9PFR0_9FIRM</name>
<dbReference type="SUPFAM" id="SSF46955">
    <property type="entry name" value="Putative DNA-binding domain"/>
    <property type="match status" value="1"/>
</dbReference>
<dbReference type="SUPFAM" id="SSF53335">
    <property type="entry name" value="S-adenosyl-L-methionine-dependent methyltransferases"/>
    <property type="match status" value="1"/>
</dbReference>
<protein>
    <submittedName>
        <fullName evidence="3">Methylase involved in ubiquinone/menaquinone biosynthesis</fullName>
    </submittedName>
</protein>
<dbReference type="EMBL" id="FOGW01000004">
    <property type="protein sequence ID" value="SER46689.1"/>
    <property type="molecule type" value="Genomic_DNA"/>
</dbReference>
<keyword evidence="4" id="KW-1185">Reference proteome</keyword>
<dbReference type="GO" id="GO:0003677">
    <property type="term" value="F:DNA binding"/>
    <property type="evidence" value="ECO:0007669"/>
    <property type="project" value="UniProtKB-KW"/>
</dbReference>
<dbReference type="PANTHER" id="PTHR30204">
    <property type="entry name" value="REDOX-CYCLING DRUG-SENSING TRANSCRIPTIONAL ACTIVATOR SOXR"/>
    <property type="match status" value="1"/>
</dbReference>
<dbReference type="InterPro" id="IPR029063">
    <property type="entry name" value="SAM-dependent_MTases_sf"/>
</dbReference>
<proteinExistence type="predicted"/>
<dbReference type="GO" id="GO:0008757">
    <property type="term" value="F:S-adenosylmethionine-dependent methyltransferase activity"/>
    <property type="evidence" value="ECO:0007669"/>
    <property type="project" value="InterPro"/>
</dbReference>
<dbReference type="InterPro" id="IPR009061">
    <property type="entry name" value="DNA-bd_dom_put_sf"/>
</dbReference>
<dbReference type="InterPro" id="IPR013216">
    <property type="entry name" value="Methyltransf_11"/>
</dbReference>
<dbReference type="CDD" id="cd02440">
    <property type="entry name" value="AdoMet_MTases"/>
    <property type="match status" value="1"/>
</dbReference>
<evidence type="ECO:0000313" key="3">
    <source>
        <dbReference type="EMBL" id="SER46689.1"/>
    </source>
</evidence>
<evidence type="ECO:0000313" key="4">
    <source>
        <dbReference type="Proteomes" id="UP000182471"/>
    </source>
</evidence>
<keyword evidence="1" id="KW-0238">DNA-binding</keyword>
<dbReference type="InterPro" id="IPR047057">
    <property type="entry name" value="MerR_fam"/>
</dbReference>